<protein>
    <submittedName>
        <fullName evidence="1">Uncharacterized protein</fullName>
    </submittedName>
</protein>
<accession>A0A175VYT7</accession>
<reference evidence="1 2" key="1">
    <citation type="journal article" date="2016" name="Genome Announc.">
        <title>Genome Sequence of Madurella mycetomatis mm55, Isolated from a Human Mycetoma Case in Sudan.</title>
        <authorList>
            <person name="Smit S."/>
            <person name="Derks M.F."/>
            <person name="Bervoets S."/>
            <person name="Fahal A."/>
            <person name="van Leeuwen W."/>
            <person name="van Belkum A."/>
            <person name="van de Sande W.W."/>
        </authorList>
    </citation>
    <scope>NUCLEOTIDE SEQUENCE [LARGE SCALE GENOMIC DNA]</scope>
    <source>
        <strain evidence="2">mm55</strain>
    </source>
</reference>
<organism evidence="1 2">
    <name type="scientific">Madurella mycetomatis</name>
    <dbReference type="NCBI Taxonomy" id="100816"/>
    <lineage>
        <taxon>Eukaryota</taxon>
        <taxon>Fungi</taxon>
        <taxon>Dikarya</taxon>
        <taxon>Ascomycota</taxon>
        <taxon>Pezizomycotina</taxon>
        <taxon>Sordariomycetes</taxon>
        <taxon>Sordariomycetidae</taxon>
        <taxon>Sordariales</taxon>
        <taxon>Sordariales incertae sedis</taxon>
        <taxon>Madurella</taxon>
    </lineage>
</organism>
<dbReference type="AlphaFoldDB" id="A0A175VYT7"/>
<evidence type="ECO:0000313" key="2">
    <source>
        <dbReference type="Proteomes" id="UP000078237"/>
    </source>
</evidence>
<dbReference type="EMBL" id="LCTW02000216">
    <property type="protein sequence ID" value="KXX76341.1"/>
    <property type="molecule type" value="Genomic_DNA"/>
</dbReference>
<dbReference type="OrthoDB" id="4833301at2759"/>
<dbReference type="VEuPathDB" id="FungiDB:MMYC01_206267"/>
<name>A0A175VYT7_9PEZI</name>
<comment type="caution">
    <text evidence="1">The sequence shown here is derived from an EMBL/GenBank/DDBJ whole genome shotgun (WGS) entry which is preliminary data.</text>
</comment>
<keyword evidence="2" id="KW-1185">Reference proteome</keyword>
<sequence length="127" mass="14574">MQATLRRLETGHIELMEKFVQLDNNTQANFHRLETSFNRLETSHIALGGKVAQLEENTRVGFHRLETSHIELGGKVAQIEEYTRANFHRIEGKMDQRFSEANSEIYRQVTGPTPTYSNCFITSSVAF</sequence>
<evidence type="ECO:0000313" key="1">
    <source>
        <dbReference type="EMBL" id="KXX76341.1"/>
    </source>
</evidence>
<gene>
    <name evidence="1" type="ORF">MMYC01_206267</name>
</gene>
<proteinExistence type="predicted"/>
<dbReference type="Proteomes" id="UP000078237">
    <property type="component" value="Unassembled WGS sequence"/>
</dbReference>